<evidence type="ECO:0000259" key="7">
    <source>
        <dbReference type="Pfam" id="PF24986"/>
    </source>
</evidence>
<dbReference type="SUPFAM" id="SSF50447">
    <property type="entry name" value="Translation proteins"/>
    <property type="match status" value="1"/>
</dbReference>
<dbReference type="InterPro" id="IPR009000">
    <property type="entry name" value="Transl_B-barrel_sf"/>
</dbReference>
<comment type="subcellular location">
    <subcellularLocation>
        <location evidence="5">Cytoplasm</location>
    </subcellularLocation>
</comment>
<keyword evidence="1 5" id="KW-0963">Cytoplasm</keyword>
<gene>
    <name evidence="5 8" type="primary">rimM</name>
    <name evidence="8" type="ordered locus">TEPIRE1_1311</name>
</gene>
<reference evidence="9" key="1">
    <citation type="journal article" date="2013" name="Genome Announc.">
        <title>First genome sequence of a syntrophic acetate-oxidizing bacterium, Tepidanaerobacter acetatoxydans strain Re1.</title>
        <authorList>
            <person name="Manzoor S."/>
            <person name="Bongcam-Rudloff E."/>
            <person name="Schnurer A."/>
            <person name="Muller B."/>
        </authorList>
    </citation>
    <scope>NUCLEOTIDE SEQUENCE [LARGE SCALE GENOMIC DNA]</scope>
    <source>
        <strain evidence="9">Re1</strain>
    </source>
</reference>
<dbReference type="InterPro" id="IPR011961">
    <property type="entry name" value="RimM"/>
</dbReference>
<dbReference type="Pfam" id="PF01782">
    <property type="entry name" value="RimM"/>
    <property type="match status" value="1"/>
</dbReference>
<organism evidence="8 9">
    <name type="scientific">Tepidanaerobacter acetatoxydans (strain DSM 21804 / JCM 16047 / Re1)</name>
    <dbReference type="NCBI Taxonomy" id="1209989"/>
    <lineage>
        <taxon>Bacteria</taxon>
        <taxon>Bacillati</taxon>
        <taxon>Bacillota</taxon>
        <taxon>Clostridia</taxon>
        <taxon>Thermosediminibacterales</taxon>
        <taxon>Tepidanaerobacteraceae</taxon>
        <taxon>Tepidanaerobacter</taxon>
    </lineage>
</organism>
<keyword evidence="3 5" id="KW-0698">rRNA processing</keyword>
<feature type="domain" description="Ribosome maturation factor RimM PRC barrel" evidence="7">
    <location>
        <begin position="118"/>
        <end position="180"/>
    </location>
</feature>
<evidence type="ECO:0000256" key="3">
    <source>
        <dbReference type="ARBA" id="ARBA00022552"/>
    </source>
</evidence>
<evidence type="ECO:0000313" key="8">
    <source>
        <dbReference type="EMBL" id="CDI40645.1"/>
    </source>
</evidence>
<dbReference type="KEGG" id="tae:TepiRe1_1311"/>
<dbReference type="PANTHER" id="PTHR33692:SF1">
    <property type="entry name" value="RIBOSOME MATURATION FACTOR RIMM"/>
    <property type="match status" value="1"/>
</dbReference>
<comment type="function">
    <text evidence="5">An accessory protein needed during the final step in the assembly of 30S ribosomal subunit, possibly for assembly of the head region. Essential for efficient processing of 16S rRNA. May be needed both before and after RbfA during the maturation of 16S rRNA. It has affinity for free ribosomal 30S subunits but not for 70S ribosomes.</text>
</comment>
<comment type="domain">
    <text evidence="5">The PRC barrel domain binds ribosomal protein uS19.</text>
</comment>
<dbReference type="Gene3D" id="2.40.30.60">
    <property type="entry name" value="RimM"/>
    <property type="match status" value="1"/>
</dbReference>
<feature type="domain" description="RimM N-terminal" evidence="6">
    <location>
        <begin position="23"/>
        <end position="104"/>
    </location>
</feature>
<evidence type="ECO:0000256" key="4">
    <source>
        <dbReference type="ARBA" id="ARBA00023186"/>
    </source>
</evidence>
<dbReference type="Proteomes" id="UP000010802">
    <property type="component" value="Chromosome"/>
</dbReference>
<sequence length="185" mass="21334">MFQDKAFVNRRRIALNEKQYIAVGKILSSWGVKGQVKVEPLTDNPKRFKILNEVFIDFKSQAVSYKVESVMFLRQYFPVLKFEGINSKEEADTLKGHYININRKDAVTLSEDRFFICDIIGLHVFNEFETYIGTVIEVIQTGANDVYVVETKDKNEILIPAIKQVVKKVDLRNGIMIIRPLEGML</sequence>
<dbReference type="STRING" id="1209989.TepRe1_1201"/>
<accession>U4QKW1</accession>
<dbReference type="InterPro" id="IPR002676">
    <property type="entry name" value="RimM_N"/>
</dbReference>
<dbReference type="GO" id="GO:0042274">
    <property type="term" value="P:ribosomal small subunit biogenesis"/>
    <property type="evidence" value="ECO:0007669"/>
    <property type="project" value="UniProtKB-UniRule"/>
</dbReference>
<dbReference type="GO" id="GO:0006364">
    <property type="term" value="P:rRNA processing"/>
    <property type="evidence" value="ECO:0007669"/>
    <property type="project" value="UniProtKB-UniRule"/>
</dbReference>
<comment type="subunit">
    <text evidence="5">Binds ribosomal protein uS19.</text>
</comment>
<keyword evidence="9" id="KW-1185">Reference proteome</keyword>
<dbReference type="NCBIfam" id="TIGR02273">
    <property type="entry name" value="16S_RimM"/>
    <property type="match status" value="1"/>
</dbReference>
<evidence type="ECO:0000259" key="6">
    <source>
        <dbReference type="Pfam" id="PF01782"/>
    </source>
</evidence>
<dbReference type="Pfam" id="PF24986">
    <property type="entry name" value="PRC_RimM"/>
    <property type="match status" value="1"/>
</dbReference>
<name>U4QKW1_TEPAE</name>
<dbReference type="eggNOG" id="COG0806">
    <property type="taxonomic scope" value="Bacteria"/>
</dbReference>
<dbReference type="HAMAP" id="MF_00014">
    <property type="entry name" value="Ribosome_mat_RimM"/>
    <property type="match status" value="1"/>
</dbReference>
<dbReference type="InterPro" id="IPR056792">
    <property type="entry name" value="PRC_RimM"/>
</dbReference>
<comment type="similarity">
    <text evidence="5">Belongs to the RimM family.</text>
</comment>
<dbReference type="GO" id="GO:0005737">
    <property type="term" value="C:cytoplasm"/>
    <property type="evidence" value="ECO:0007669"/>
    <property type="project" value="UniProtKB-SubCell"/>
</dbReference>
<keyword evidence="4 5" id="KW-0143">Chaperone</keyword>
<dbReference type="AlphaFoldDB" id="U4QKW1"/>
<proteinExistence type="inferred from homology"/>
<dbReference type="SUPFAM" id="SSF50346">
    <property type="entry name" value="PRC-barrel domain"/>
    <property type="match status" value="1"/>
</dbReference>
<dbReference type="EMBL" id="HF563609">
    <property type="protein sequence ID" value="CDI40645.1"/>
    <property type="molecule type" value="Genomic_DNA"/>
</dbReference>
<evidence type="ECO:0000256" key="2">
    <source>
        <dbReference type="ARBA" id="ARBA00022517"/>
    </source>
</evidence>
<dbReference type="GO" id="GO:0043022">
    <property type="term" value="F:ribosome binding"/>
    <property type="evidence" value="ECO:0007669"/>
    <property type="project" value="InterPro"/>
</dbReference>
<protein>
    <recommendedName>
        <fullName evidence="5">Ribosome maturation factor RimM</fullName>
    </recommendedName>
</protein>
<keyword evidence="2 5" id="KW-0690">Ribosome biogenesis</keyword>
<dbReference type="PANTHER" id="PTHR33692">
    <property type="entry name" value="RIBOSOME MATURATION FACTOR RIMM"/>
    <property type="match status" value="1"/>
</dbReference>
<dbReference type="GO" id="GO:0005840">
    <property type="term" value="C:ribosome"/>
    <property type="evidence" value="ECO:0007669"/>
    <property type="project" value="InterPro"/>
</dbReference>
<evidence type="ECO:0000256" key="1">
    <source>
        <dbReference type="ARBA" id="ARBA00022490"/>
    </source>
</evidence>
<dbReference type="InterPro" id="IPR036976">
    <property type="entry name" value="RimM_N_sf"/>
</dbReference>
<evidence type="ECO:0000313" key="9">
    <source>
        <dbReference type="Proteomes" id="UP000010802"/>
    </source>
</evidence>
<evidence type="ECO:0000256" key="5">
    <source>
        <dbReference type="HAMAP-Rule" id="MF_00014"/>
    </source>
</evidence>
<dbReference type="InterPro" id="IPR011033">
    <property type="entry name" value="PRC_barrel-like_sf"/>
</dbReference>
<dbReference type="Gene3D" id="2.30.30.240">
    <property type="entry name" value="PRC-barrel domain"/>
    <property type="match status" value="1"/>
</dbReference>
<dbReference type="HOGENOM" id="CLU_077636_3_2_9"/>